<dbReference type="NCBIfam" id="NF007966">
    <property type="entry name" value="PRK10689.1"/>
    <property type="match status" value="1"/>
</dbReference>
<dbReference type="InterPro" id="IPR005118">
    <property type="entry name" value="TRCF_C"/>
</dbReference>
<evidence type="ECO:0000256" key="8">
    <source>
        <dbReference type="ARBA" id="ARBA00023125"/>
    </source>
</evidence>
<dbReference type="InterPro" id="IPR048635">
    <property type="entry name" value="MFD_D3"/>
</dbReference>
<dbReference type="SMART" id="SM00490">
    <property type="entry name" value="HELICc"/>
    <property type="match status" value="1"/>
</dbReference>
<dbReference type="InterPro" id="IPR047112">
    <property type="entry name" value="RecG/Mfd"/>
</dbReference>
<dbReference type="GO" id="GO:0005737">
    <property type="term" value="C:cytoplasm"/>
    <property type="evidence" value="ECO:0007669"/>
    <property type="project" value="UniProtKB-SubCell"/>
</dbReference>
<dbReference type="Pfam" id="PF21132">
    <property type="entry name" value="MFD_D3"/>
    <property type="match status" value="1"/>
</dbReference>
<evidence type="ECO:0000256" key="5">
    <source>
        <dbReference type="ARBA" id="ARBA00022801"/>
    </source>
</evidence>
<evidence type="ECO:0000256" key="7">
    <source>
        <dbReference type="ARBA" id="ARBA00022840"/>
    </source>
</evidence>
<comment type="caution">
    <text evidence="16">The sequence shown here is derived from an EMBL/GenBank/DDBJ whole genome shotgun (WGS) entry which is preliminary data.</text>
</comment>
<dbReference type="Gene3D" id="2.40.10.170">
    <property type="match status" value="1"/>
</dbReference>
<dbReference type="FunFam" id="3.40.50.300:FF:000300">
    <property type="entry name" value="Transcription-repair-coupling factor"/>
    <property type="match status" value="1"/>
</dbReference>
<keyword evidence="8 13" id="KW-0238">DNA-binding</keyword>
<name>A0A363UKF8_9GAMM</name>
<dbReference type="GO" id="GO:0016787">
    <property type="term" value="F:hydrolase activity"/>
    <property type="evidence" value="ECO:0007669"/>
    <property type="project" value="UniProtKB-KW"/>
</dbReference>
<dbReference type="InterPro" id="IPR011545">
    <property type="entry name" value="DEAD/DEAH_box_helicase_dom"/>
</dbReference>
<gene>
    <name evidence="13" type="primary">mfd</name>
    <name evidence="16" type="ORF">DEH80_10525</name>
</gene>
<evidence type="ECO:0000256" key="6">
    <source>
        <dbReference type="ARBA" id="ARBA00022806"/>
    </source>
</evidence>
<dbReference type="InterPro" id="IPR003711">
    <property type="entry name" value="CarD-like/TRCF_RID"/>
</dbReference>
<evidence type="ECO:0000256" key="13">
    <source>
        <dbReference type="HAMAP-Rule" id="MF_00969"/>
    </source>
</evidence>
<keyword evidence="17" id="KW-1185">Reference proteome</keyword>
<dbReference type="GO" id="GO:0000716">
    <property type="term" value="P:transcription-coupled nucleotide-excision repair, DNA damage recognition"/>
    <property type="evidence" value="ECO:0007669"/>
    <property type="project" value="UniProtKB-UniRule"/>
</dbReference>
<evidence type="ECO:0000256" key="4">
    <source>
        <dbReference type="ARBA" id="ARBA00022763"/>
    </source>
</evidence>
<comment type="function">
    <text evidence="13">Couples transcription and DNA repair by recognizing RNA polymerase (RNAP) stalled at DNA lesions. Mediates ATP-dependent release of RNAP and its truncated transcript from the DNA, and recruitment of nucleotide excision repair machinery to the damaged site.</text>
</comment>
<dbReference type="Gene3D" id="3.40.50.300">
    <property type="entry name" value="P-loop containing nucleotide triphosphate hydrolases"/>
    <property type="match status" value="2"/>
</dbReference>
<evidence type="ECO:0000256" key="3">
    <source>
        <dbReference type="ARBA" id="ARBA00022741"/>
    </source>
</evidence>
<dbReference type="FunFam" id="3.40.50.300:FF:000546">
    <property type="entry name" value="Transcription-repair-coupling factor"/>
    <property type="match status" value="1"/>
</dbReference>
<feature type="domain" description="Helicase ATP-binding" evidence="14">
    <location>
        <begin position="617"/>
        <end position="778"/>
    </location>
</feature>
<comment type="similarity">
    <text evidence="11 13">In the C-terminal section; belongs to the helicase family. RecG subfamily.</text>
</comment>
<dbReference type="SMART" id="SM01058">
    <property type="entry name" value="CarD_TRCF"/>
    <property type="match status" value="1"/>
</dbReference>
<dbReference type="InterPro" id="IPR036101">
    <property type="entry name" value="CarD-like/TRCF_RID_sf"/>
</dbReference>
<evidence type="ECO:0000259" key="14">
    <source>
        <dbReference type="PROSITE" id="PS51192"/>
    </source>
</evidence>
<dbReference type="PANTHER" id="PTHR47964:SF1">
    <property type="entry name" value="ATP-DEPENDENT DNA HELICASE HOMOLOG RECG, CHLOROPLASTIC"/>
    <property type="match status" value="1"/>
</dbReference>
<protein>
    <recommendedName>
        <fullName evidence="12 13">Transcription-repair-coupling factor</fullName>
        <shortName evidence="13">TRCF</shortName>
        <ecNumber evidence="13">3.6.4.-</ecNumber>
    </recommendedName>
</protein>
<dbReference type="InterPro" id="IPR037235">
    <property type="entry name" value="TRCF-like_C_D7"/>
</dbReference>
<evidence type="ECO:0000256" key="10">
    <source>
        <dbReference type="ARBA" id="ARBA00061104"/>
    </source>
</evidence>
<dbReference type="OrthoDB" id="9804325at2"/>
<proteinExistence type="inferred from homology"/>
<dbReference type="PROSITE" id="PS51194">
    <property type="entry name" value="HELICASE_CTER"/>
    <property type="match status" value="1"/>
</dbReference>
<dbReference type="PROSITE" id="PS51192">
    <property type="entry name" value="HELICASE_ATP_BIND_1"/>
    <property type="match status" value="1"/>
</dbReference>
<accession>A0A363UKF8</accession>
<keyword evidence="3 13" id="KW-0547">Nucleotide-binding</keyword>
<dbReference type="SUPFAM" id="SSF52540">
    <property type="entry name" value="P-loop containing nucleoside triphosphate hydrolases"/>
    <property type="match status" value="4"/>
</dbReference>
<dbReference type="PANTHER" id="PTHR47964">
    <property type="entry name" value="ATP-DEPENDENT DNA HELICASE HOMOLOG RECG, CHLOROPLASTIC"/>
    <property type="match status" value="1"/>
</dbReference>
<evidence type="ECO:0000313" key="17">
    <source>
        <dbReference type="Proteomes" id="UP000251800"/>
    </source>
</evidence>
<dbReference type="Proteomes" id="UP000251800">
    <property type="component" value="Unassembled WGS sequence"/>
</dbReference>
<evidence type="ECO:0000259" key="15">
    <source>
        <dbReference type="PROSITE" id="PS51194"/>
    </source>
</evidence>
<dbReference type="SUPFAM" id="SSF141259">
    <property type="entry name" value="CarD-like"/>
    <property type="match status" value="1"/>
</dbReference>
<keyword evidence="2 13" id="KW-0963">Cytoplasm</keyword>
<dbReference type="InterPro" id="IPR027417">
    <property type="entry name" value="P-loop_NTPase"/>
</dbReference>
<dbReference type="Pfam" id="PF02559">
    <property type="entry name" value="CarD_TRCF_RID"/>
    <property type="match status" value="1"/>
</dbReference>
<dbReference type="InterPro" id="IPR041471">
    <property type="entry name" value="UvrB_inter"/>
</dbReference>
<dbReference type="Pfam" id="PF00271">
    <property type="entry name" value="Helicase_C"/>
    <property type="match status" value="1"/>
</dbReference>
<evidence type="ECO:0000256" key="11">
    <source>
        <dbReference type="ARBA" id="ARBA00061399"/>
    </source>
</evidence>
<comment type="similarity">
    <text evidence="10 13">In the N-terminal section; belongs to the UvrB family.</text>
</comment>
<dbReference type="GO" id="GO:0003678">
    <property type="term" value="F:DNA helicase activity"/>
    <property type="evidence" value="ECO:0007669"/>
    <property type="project" value="TreeGrafter"/>
</dbReference>
<dbReference type="Gene3D" id="3.90.1150.50">
    <property type="entry name" value="Transcription-repair-coupling factor, D7 domain"/>
    <property type="match status" value="1"/>
</dbReference>
<dbReference type="InterPro" id="IPR004576">
    <property type="entry name" value="Mfd"/>
</dbReference>
<dbReference type="EC" id="3.6.4.-" evidence="13"/>
<evidence type="ECO:0000313" key="16">
    <source>
        <dbReference type="EMBL" id="PWN55901.1"/>
    </source>
</evidence>
<dbReference type="GO" id="GO:0006355">
    <property type="term" value="P:regulation of DNA-templated transcription"/>
    <property type="evidence" value="ECO:0007669"/>
    <property type="project" value="UniProtKB-UniRule"/>
</dbReference>
<dbReference type="SMART" id="SM00982">
    <property type="entry name" value="TRCF"/>
    <property type="match status" value="1"/>
</dbReference>
<dbReference type="InterPro" id="IPR001650">
    <property type="entry name" value="Helicase_C-like"/>
</dbReference>
<dbReference type="AlphaFoldDB" id="A0A363UKF8"/>
<dbReference type="Gene3D" id="3.40.50.11180">
    <property type="match status" value="1"/>
</dbReference>
<evidence type="ECO:0000256" key="2">
    <source>
        <dbReference type="ARBA" id="ARBA00022490"/>
    </source>
</evidence>
<keyword evidence="5 13" id="KW-0378">Hydrolase</keyword>
<keyword evidence="4 13" id="KW-0227">DNA damage</keyword>
<dbReference type="Gene3D" id="3.30.2060.10">
    <property type="entry name" value="Penicillin-binding protein 1b domain"/>
    <property type="match status" value="1"/>
</dbReference>
<feature type="domain" description="Helicase C-terminal" evidence="15">
    <location>
        <begin position="800"/>
        <end position="953"/>
    </location>
</feature>
<dbReference type="SUPFAM" id="SSF143517">
    <property type="entry name" value="TRCF domain-like"/>
    <property type="match status" value="1"/>
</dbReference>
<dbReference type="Gene3D" id="3.40.50.11140">
    <property type="match status" value="1"/>
</dbReference>
<dbReference type="SMART" id="SM00487">
    <property type="entry name" value="DEXDc"/>
    <property type="match status" value="1"/>
</dbReference>
<dbReference type="HAMAP" id="MF_00969">
    <property type="entry name" value="TRCF"/>
    <property type="match status" value="1"/>
</dbReference>
<dbReference type="Pfam" id="PF00270">
    <property type="entry name" value="DEAD"/>
    <property type="match status" value="1"/>
</dbReference>
<sequence>MVPNAPLLQPPTPTRGQVETWNPLPDPGLALAAIELARRSNELVMLCARDEQHAYQLEAICKFFADDACPVLHFPDMEILPYDALSPLPEVVSERLAALARIPDLQAGVLIIGADNLLQRLPPPAYVAASTLSVRQGQTLPPLALRQTLESAGYQAVAEVQSHGEYALRGALMDLFPMGSPAPYRIDWLDDEVDSIRLFDPETQRSQDVVAEIKPLPATAFPTDDAGIERFRRQYRNAFTGDLTSHRVYQSVSKGQMPAGIEAYMPLFFEQTGHIVDYLPAQTTVVSAAGVDDALEKTWHSIQARHENLGVDPERPLLTPEQAFIAPAVAKEWLEPLAQVQVAAHVQAGAVEFDIEPSPIREAAADRGHARTRIGELLNDGDARRLLLLTESQGRREELLELLRPLGQPPRSYPSWSRFIGDSKPFGICVAPLAQGFALRDPAIRVITETELVGSKPPATRRRRAVRDPETVLRNLSDLKVGAPVVHQEHGVGRYMGLDRLTVGDQEMEFLRLEYARGDKLYVPVGSLHLIHRYTGAEPESAPLHALGNDRWSKVRKKAAEKARDSAAELLSIQARRAAKPGHRFDLDAADYARFAEGFPFEETPDQLSAIQAVIDDMSVPHPMDRVVCGDVGFGKTEVAMRAAFVAVSNGRQVCLLVPTTLLASQHAQNFMDRFADWPVRVASMSRLRSAKAQTALLDEMREGKVDIVVGTHRLLQKDVKFKDLGLVIVDEEHRFGVRHKEALKRLRAEVDLLTLTATPIPRTLNMSLAGLRDLSIIATPPTARNPIKTFVADWDKALVREACLREIRRGGQVYYLHNEVSTMQRAASELRELLPEADIRTAHGQMRERELESVMLDFYHQRFNILVCSTIVESGIDVPTANTIVMDRADKLGLAQLHQLRGRVGRSHHRAYAYLLVPSMRALSQDALKRLEAIESLGELGAGFTLATHDLEIRGAGELLGEEQSGQIEEIGFALYSQLLERAVRALKSGDTLDDEDPWSAGADIDLGVPALIPDDYVPDVTLRLTLYKRISSATSPGALRELKVEMIDRFGLLPERAEQLFALAGLRQRCEQIGIRKIKAGAGSARIEFKPKADVDPAALIAFIQSNPRKHRFDGATTIVAQWDHEAPGDRLTAMIALLDQLHPASAEATA</sequence>
<dbReference type="InterPro" id="IPR014001">
    <property type="entry name" value="Helicase_ATP-bd"/>
</dbReference>
<dbReference type="Pfam" id="PF03461">
    <property type="entry name" value="TRCF"/>
    <property type="match status" value="1"/>
</dbReference>
<comment type="subcellular location">
    <subcellularLocation>
        <location evidence="1 13">Cytoplasm</location>
    </subcellularLocation>
</comment>
<evidence type="ECO:0000256" key="9">
    <source>
        <dbReference type="ARBA" id="ARBA00023204"/>
    </source>
</evidence>
<dbReference type="GO" id="GO:0005524">
    <property type="term" value="F:ATP binding"/>
    <property type="evidence" value="ECO:0007669"/>
    <property type="project" value="UniProtKB-UniRule"/>
</dbReference>
<evidence type="ECO:0000256" key="12">
    <source>
        <dbReference type="ARBA" id="ARBA00070128"/>
    </source>
</evidence>
<organism evidence="16 17">
    <name type="scientific">Abyssibacter profundi</name>
    <dbReference type="NCBI Taxonomy" id="2182787"/>
    <lineage>
        <taxon>Bacteria</taxon>
        <taxon>Pseudomonadati</taxon>
        <taxon>Pseudomonadota</taxon>
        <taxon>Gammaproteobacteria</taxon>
        <taxon>Chromatiales</taxon>
        <taxon>Oceanococcaceae</taxon>
        <taxon>Abyssibacter</taxon>
    </lineage>
</organism>
<dbReference type="EMBL" id="QEQK01000008">
    <property type="protein sequence ID" value="PWN55901.1"/>
    <property type="molecule type" value="Genomic_DNA"/>
</dbReference>
<keyword evidence="7 13" id="KW-0067">ATP-binding</keyword>
<keyword evidence="9 13" id="KW-0234">DNA repair</keyword>
<reference evidence="16 17" key="1">
    <citation type="submission" date="2018-05" db="EMBL/GenBank/DDBJ databases">
        <title>Abyssibacter profundi OUC007T gen. nov., sp. nov, a marine bacterium isolated from seawater of the Mariana Trench.</title>
        <authorList>
            <person name="Zhou S."/>
        </authorList>
    </citation>
    <scope>NUCLEOTIDE SEQUENCE [LARGE SCALE GENOMIC DNA]</scope>
    <source>
        <strain evidence="16 17">OUC007</strain>
    </source>
</reference>
<dbReference type="CDD" id="cd17991">
    <property type="entry name" value="DEXHc_TRCF"/>
    <property type="match status" value="1"/>
</dbReference>
<keyword evidence="6" id="KW-0347">Helicase</keyword>
<dbReference type="NCBIfam" id="TIGR00580">
    <property type="entry name" value="mfd"/>
    <property type="match status" value="1"/>
</dbReference>
<dbReference type="Pfam" id="PF17757">
    <property type="entry name" value="UvrB_inter"/>
    <property type="match status" value="1"/>
</dbReference>
<evidence type="ECO:0000256" key="1">
    <source>
        <dbReference type="ARBA" id="ARBA00004496"/>
    </source>
</evidence>
<dbReference type="GO" id="GO:0003684">
    <property type="term" value="F:damaged DNA binding"/>
    <property type="evidence" value="ECO:0007669"/>
    <property type="project" value="InterPro"/>
</dbReference>